<organism evidence="3 4">
    <name type="scientific">Salix udensis</name>
    <dbReference type="NCBI Taxonomy" id="889485"/>
    <lineage>
        <taxon>Eukaryota</taxon>
        <taxon>Viridiplantae</taxon>
        <taxon>Streptophyta</taxon>
        <taxon>Embryophyta</taxon>
        <taxon>Tracheophyta</taxon>
        <taxon>Spermatophyta</taxon>
        <taxon>Magnoliopsida</taxon>
        <taxon>eudicotyledons</taxon>
        <taxon>Gunneridae</taxon>
        <taxon>Pentapetalae</taxon>
        <taxon>rosids</taxon>
        <taxon>fabids</taxon>
        <taxon>Malpighiales</taxon>
        <taxon>Salicaceae</taxon>
        <taxon>Saliceae</taxon>
        <taxon>Salix</taxon>
    </lineage>
</organism>
<keyword evidence="1" id="KW-0378">Hydrolase</keyword>
<keyword evidence="4" id="KW-1185">Reference proteome</keyword>
<comment type="caution">
    <text evidence="3">The sequence shown here is derived from an EMBL/GenBank/DDBJ whole genome shotgun (WGS) entry which is preliminary data.</text>
</comment>
<evidence type="ECO:0000259" key="2">
    <source>
        <dbReference type="Pfam" id="PF14363"/>
    </source>
</evidence>
<evidence type="ECO:0000313" key="3">
    <source>
        <dbReference type="EMBL" id="KAJ6420137.1"/>
    </source>
</evidence>
<protein>
    <recommendedName>
        <fullName evidence="2">AAA-type ATPase N-terminal domain-containing protein</fullName>
    </recommendedName>
</protein>
<gene>
    <name evidence="3" type="ORF">OIU84_030116</name>
</gene>
<dbReference type="EMBL" id="JAPFFJ010000009">
    <property type="protein sequence ID" value="KAJ6420137.1"/>
    <property type="molecule type" value="Genomic_DNA"/>
</dbReference>
<dbReference type="AlphaFoldDB" id="A0AAD6KB58"/>
<dbReference type="GO" id="GO:0016787">
    <property type="term" value="F:hydrolase activity"/>
    <property type="evidence" value="ECO:0007669"/>
    <property type="project" value="UniProtKB-KW"/>
</dbReference>
<dbReference type="Proteomes" id="UP001162972">
    <property type="component" value="Chromosome 7"/>
</dbReference>
<dbReference type="InterPro" id="IPR050747">
    <property type="entry name" value="Mitochondrial_chaperone_BCS1"/>
</dbReference>
<sequence length="274" mass="31147">MPQSVSTFFSAYASFAGSMMLIRSMANELIPYELRSYLSTAIHYLFTPLSPNITLVIDEHCGMSRNQVYDAAEIYLKTKISPSTERLRIGKTSRQKTFSVAIEKGEVVGDVYENIKLKWAYVCTEPQKTNHSGEKRRFELSFNKNENADVALEGLVNFLKRKHSEANQVKSEENGKVEGGEAKKLKTDDDEKKKVNKFIYMNRFFRDFSSVDIFRASLPSPLFLTLGFQIPTKIVVPASPCHVICFTNIICCIREIVNREQSLLQVSSEIEGRT</sequence>
<reference evidence="3 4" key="1">
    <citation type="journal article" date="2023" name="Int. J. Mol. Sci.">
        <title>De Novo Assembly and Annotation of 11 Diverse Shrub Willow (Salix) Genomes Reveals Novel Gene Organization in Sex-Linked Regions.</title>
        <authorList>
            <person name="Hyden B."/>
            <person name="Feng K."/>
            <person name="Yates T.B."/>
            <person name="Jawdy S."/>
            <person name="Cereghino C."/>
            <person name="Smart L.B."/>
            <person name="Muchero W."/>
        </authorList>
    </citation>
    <scope>NUCLEOTIDE SEQUENCE [LARGE SCALE GENOMIC DNA]</scope>
    <source>
        <tissue evidence="3">Shoot tip</tissue>
    </source>
</reference>
<dbReference type="PANTHER" id="PTHR23070">
    <property type="entry name" value="BCS1 AAA-TYPE ATPASE"/>
    <property type="match status" value="1"/>
</dbReference>
<name>A0AAD6KB58_9ROSI</name>
<dbReference type="InterPro" id="IPR025753">
    <property type="entry name" value="AAA_N_dom"/>
</dbReference>
<accession>A0AAD6KB58</accession>
<evidence type="ECO:0000313" key="4">
    <source>
        <dbReference type="Proteomes" id="UP001162972"/>
    </source>
</evidence>
<proteinExistence type="predicted"/>
<evidence type="ECO:0000256" key="1">
    <source>
        <dbReference type="ARBA" id="ARBA00022801"/>
    </source>
</evidence>
<dbReference type="Pfam" id="PF14363">
    <property type="entry name" value="AAA_assoc"/>
    <property type="match status" value="1"/>
</dbReference>
<feature type="domain" description="AAA-type ATPase N-terminal" evidence="2">
    <location>
        <begin position="30"/>
        <end position="123"/>
    </location>
</feature>